<dbReference type="Pfam" id="PF00155">
    <property type="entry name" value="Aminotran_1_2"/>
    <property type="match status" value="1"/>
</dbReference>
<dbReference type="InterPro" id="IPR027619">
    <property type="entry name" value="C-S_lyase_PatB-like"/>
</dbReference>
<dbReference type="InterPro" id="IPR004839">
    <property type="entry name" value="Aminotransferase_I/II_large"/>
</dbReference>
<keyword evidence="3" id="KW-0663">Pyridoxal phosphate</keyword>
<dbReference type="PANTHER" id="PTHR43525">
    <property type="entry name" value="PROTEIN MALY"/>
    <property type="match status" value="1"/>
</dbReference>
<dbReference type="InterPro" id="IPR015421">
    <property type="entry name" value="PyrdxlP-dep_Trfase_major"/>
</dbReference>
<dbReference type="InterPro" id="IPR015424">
    <property type="entry name" value="PyrdxlP-dep_Trfase"/>
</dbReference>
<feature type="domain" description="Aminotransferase class I/classII large" evidence="6">
    <location>
        <begin position="44"/>
        <end position="382"/>
    </location>
</feature>
<dbReference type="InterPro" id="IPR015422">
    <property type="entry name" value="PyrdxlP-dep_Trfase_small"/>
</dbReference>
<comment type="similarity">
    <text evidence="5">Belongs to the class-II pyridoxal-phosphate-dependent aminotransferase family. MalY/PatB cystathionine beta-lyase subfamily.</text>
</comment>
<dbReference type="Gene3D" id="3.90.1150.10">
    <property type="entry name" value="Aspartate Aminotransferase, domain 1"/>
    <property type="match status" value="1"/>
</dbReference>
<keyword evidence="8" id="KW-1185">Reference proteome</keyword>
<evidence type="ECO:0000256" key="4">
    <source>
        <dbReference type="ARBA" id="ARBA00023239"/>
    </source>
</evidence>
<organism evidence="7 8">
    <name type="scientific">Alkalibacillus filiformis</name>
    <dbReference type="NCBI Taxonomy" id="200990"/>
    <lineage>
        <taxon>Bacteria</taxon>
        <taxon>Bacillati</taxon>
        <taxon>Bacillota</taxon>
        <taxon>Bacilli</taxon>
        <taxon>Bacillales</taxon>
        <taxon>Bacillaceae</taxon>
        <taxon>Alkalibacillus</taxon>
    </lineage>
</organism>
<dbReference type="Gene3D" id="3.40.640.10">
    <property type="entry name" value="Type I PLP-dependent aspartate aminotransferase-like (Major domain)"/>
    <property type="match status" value="1"/>
</dbReference>
<dbReference type="SUPFAM" id="SSF53383">
    <property type="entry name" value="PLP-dependent transferases"/>
    <property type="match status" value="1"/>
</dbReference>
<keyword evidence="4 7" id="KW-0456">Lyase</keyword>
<dbReference type="RefSeq" id="WP_307069922.1">
    <property type="nucleotide sequence ID" value="NZ_JAUSUP010000017.1"/>
</dbReference>
<dbReference type="GO" id="GO:0047804">
    <property type="term" value="F:cysteine-S-conjugate beta-lyase activity"/>
    <property type="evidence" value="ECO:0007669"/>
    <property type="project" value="UniProtKB-EC"/>
</dbReference>
<dbReference type="CDD" id="cd00609">
    <property type="entry name" value="AAT_like"/>
    <property type="match status" value="1"/>
</dbReference>
<evidence type="ECO:0000256" key="2">
    <source>
        <dbReference type="ARBA" id="ARBA00012224"/>
    </source>
</evidence>
<protein>
    <recommendedName>
        <fullName evidence="2">cysteine-S-conjugate beta-lyase</fullName>
        <ecNumber evidence="2">4.4.1.13</ecNumber>
    </recommendedName>
</protein>
<evidence type="ECO:0000256" key="5">
    <source>
        <dbReference type="ARBA" id="ARBA00037974"/>
    </source>
</evidence>
<proteinExistence type="inferred from homology"/>
<evidence type="ECO:0000313" key="8">
    <source>
        <dbReference type="Proteomes" id="UP001236723"/>
    </source>
</evidence>
<evidence type="ECO:0000256" key="3">
    <source>
        <dbReference type="ARBA" id="ARBA00022898"/>
    </source>
</evidence>
<dbReference type="InterPro" id="IPR051798">
    <property type="entry name" value="Class-II_PLP-Dep_Aminotrans"/>
</dbReference>
<dbReference type="EC" id="4.4.1.13" evidence="2"/>
<dbReference type="PANTHER" id="PTHR43525:SF1">
    <property type="entry name" value="PROTEIN MALY"/>
    <property type="match status" value="1"/>
</dbReference>
<evidence type="ECO:0000313" key="7">
    <source>
        <dbReference type="EMBL" id="MDQ0352928.1"/>
    </source>
</evidence>
<evidence type="ECO:0000256" key="1">
    <source>
        <dbReference type="ARBA" id="ARBA00001933"/>
    </source>
</evidence>
<dbReference type="Proteomes" id="UP001236723">
    <property type="component" value="Unassembled WGS sequence"/>
</dbReference>
<comment type="caution">
    <text evidence="7">The sequence shown here is derived from an EMBL/GenBank/DDBJ whole genome shotgun (WGS) entry which is preliminary data.</text>
</comment>
<accession>A0ABU0DWS5</accession>
<dbReference type="NCBIfam" id="TIGR04350">
    <property type="entry name" value="C_S_lyase_PatB"/>
    <property type="match status" value="1"/>
</dbReference>
<dbReference type="EMBL" id="JAUSUP010000017">
    <property type="protein sequence ID" value="MDQ0352928.1"/>
    <property type="molecule type" value="Genomic_DNA"/>
</dbReference>
<gene>
    <name evidence="7" type="ORF">J2R98_002779</name>
</gene>
<comment type="cofactor">
    <cofactor evidence="1">
        <name>pyridoxal 5'-phosphate</name>
        <dbReference type="ChEBI" id="CHEBI:597326"/>
    </cofactor>
</comment>
<evidence type="ECO:0000259" key="6">
    <source>
        <dbReference type="Pfam" id="PF00155"/>
    </source>
</evidence>
<name>A0ABU0DWS5_9BACI</name>
<sequence>MKLSEQTINRKNTRAAKYEFREKLFGSDDILPMWVADMDLPAPKALQDAIIKRAEHNIYGYTTHDDHLLETIQSWLKRRHDYEVDSKQITFTPGVIPALHALVQAFTEVGDQIVIQPPVYPPFFSVVKNHGRELVESPLQLQDGRYKMNFEELEQQFKDGAKAFILCSPHNPVSRVWTEEELQQLAVLCVKYNVYLFSDEIHADIVFNGHKHTPIAKLNEQISAITFTLMAPSKTFNVAGLQGSFVISPNNELKKQLEKQLSQQGFGLLNTFAYVAMETTFQHGDEWLEELIPLLEENYHHLDSELHNHTKIKPIKPEGTYLIWLDFSQTGYAHKEIKSKLNDEAKVGLNDGVTFGKDDGDQFMRINIAAPTETVKEATKRIVEAFSE</sequence>
<reference evidence="7 8" key="1">
    <citation type="submission" date="2023-07" db="EMBL/GenBank/DDBJ databases">
        <title>Genomic Encyclopedia of Type Strains, Phase IV (KMG-IV): sequencing the most valuable type-strain genomes for metagenomic binning, comparative biology and taxonomic classification.</title>
        <authorList>
            <person name="Goeker M."/>
        </authorList>
    </citation>
    <scope>NUCLEOTIDE SEQUENCE [LARGE SCALE GENOMIC DNA]</scope>
    <source>
        <strain evidence="7 8">DSM 15448</strain>
    </source>
</reference>